<dbReference type="Gene3D" id="3.90.228.10">
    <property type="match status" value="1"/>
</dbReference>
<feature type="compositionally biased region" description="Basic and acidic residues" evidence="2">
    <location>
        <begin position="97"/>
        <end position="107"/>
    </location>
</feature>
<feature type="region of interest" description="Disordered" evidence="2">
    <location>
        <begin position="78"/>
        <end position="128"/>
    </location>
</feature>
<dbReference type="EC" id="2.4.2.-" evidence="1"/>
<gene>
    <name evidence="4" type="ORF">GSLYS_00009067001</name>
</gene>
<dbReference type="InterPro" id="IPR012317">
    <property type="entry name" value="Poly(ADP-ribose)pol_cat_dom"/>
</dbReference>
<proteinExistence type="predicted"/>
<feature type="compositionally biased region" description="Basic residues" evidence="2">
    <location>
        <begin position="79"/>
        <end position="96"/>
    </location>
</feature>
<evidence type="ECO:0000256" key="1">
    <source>
        <dbReference type="RuleBase" id="RU362114"/>
    </source>
</evidence>
<keyword evidence="1" id="KW-0520">NAD</keyword>
<sequence length="739" mass="82998">NVHLPVQAAYNSRGLKHSSCCSSREAHKRPLTAAVISSCSRDSDKLSSLIEDPCIDKKVKVVLCETKKALINFDDKCMKGHSKQSSKCKRKHKHFRRLPDSEAKSDPSFDSQNGGKHNKSHKSSHASHCHKPCKTMHLCDVQEPISDGLDSTGNSPDISDDISENRPGNVAISSNVLSLVKESSKVQYNAVQAIRKRYVLNRRLKIKKSVTASVNNNSSQYSNVPSNNPLDQDGAGHSKVDKEAVSNVTRNAQPYNIATSCGKSKAVKVGGKQKEKKNHYNEWLTEDWFQKHFDNSESKKLDEEPKAKWRVVTHDSPGKVKLKVVRDCGSPVRKANKSLLKNSQGRPEPWEGGLKKALIKRHTSMVVPHSSKGKMPVKSLHRSMSDSNCLGAMVCVTCSKSSHGKKLSRCEIGHGVCVTCLEDQVKAILTGKVKQRNIKCPSSNCDKVITFDELKQTLPQFVVDILEEKLDKAYLDYITHWMFTDEKLKSRSEFATSETVAPPCPTISMKKYEEVYTPESRDPTEDLPSVWTQMERGAPIMVFEVVPDTEEYTALALQFHETLDFPRYEIVRIIRVQNPILWKYFALKRSEMVQENDGMDVAEIKLFHGTHRSTLEAIARKGFDWRLSGKHGTVFGCGSYFAKESRYSHGYTDRAGSGVSVRLGDSHFMFVARVLVGRHTGGSSGLKRPPPLDQNNPFGKCYDSCVDNIFSPQVYVIFDSNQAYPEYVIEYTWSKDQEM</sequence>
<feature type="domain" description="PARP catalytic" evidence="3">
    <location>
        <begin position="527"/>
        <end position="739"/>
    </location>
</feature>
<dbReference type="CDD" id="cd01439">
    <property type="entry name" value="TCCD_inducible_PARP_like"/>
    <property type="match status" value="1"/>
</dbReference>
<evidence type="ECO:0000313" key="4">
    <source>
        <dbReference type="EMBL" id="CAL1535107.1"/>
    </source>
</evidence>
<evidence type="ECO:0000256" key="2">
    <source>
        <dbReference type="SAM" id="MobiDB-lite"/>
    </source>
</evidence>
<keyword evidence="5" id="KW-1185">Reference proteome</keyword>
<dbReference type="Proteomes" id="UP001497497">
    <property type="component" value="Unassembled WGS sequence"/>
</dbReference>
<keyword evidence="1" id="KW-0808">Transferase</keyword>
<name>A0AAV2HN29_LYMST</name>
<accession>A0AAV2HN29</accession>
<feature type="compositionally biased region" description="Low complexity" evidence="2">
    <location>
        <begin position="216"/>
        <end position="229"/>
    </location>
</feature>
<dbReference type="PANTHER" id="PTHR45740">
    <property type="entry name" value="POLY [ADP-RIBOSE] POLYMERASE"/>
    <property type="match status" value="1"/>
</dbReference>
<dbReference type="GO" id="GO:1990404">
    <property type="term" value="F:NAD+-protein mono-ADP-ribosyltransferase activity"/>
    <property type="evidence" value="ECO:0007669"/>
    <property type="project" value="TreeGrafter"/>
</dbReference>
<feature type="region of interest" description="Disordered" evidence="2">
    <location>
        <begin position="144"/>
        <end position="166"/>
    </location>
</feature>
<dbReference type="Pfam" id="PF00644">
    <property type="entry name" value="PARP"/>
    <property type="match status" value="1"/>
</dbReference>
<comment type="caution">
    <text evidence="4">The sequence shown here is derived from an EMBL/GenBank/DDBJ whole genome shotgun (WGS) entry which is preliminary data.</text>
</comment>
<evidence type="ECO:0000313" key="5">
    <source>
        <dbReference type="Proteomes" id="UP001497497"/>
    </source>
</evidence>
<dbReference type="PROSITE" id="PS51059">
    <property type="entry name" value="PARP_CATALYTIC"/>
    <property type="match status" value="1"/>
</dbReference>
<dbReference type="GO" id="GO:0003950">
    <property type="term" value="F:NAD+ poly-ADP-ribosyltransferase activity"/>
    <property type="evidence" value="ECO:0007669"/>
    <property type="project" value="UniProtKB-UniRule"/>
</dbReference>
<keyword evidence="1" id="KW-0328">Glycosyltransferase</keyword>
<feature type="non-terminal residue" evidence="4">
    <location>
        <position position="1"/>
    </location>
</feature>
<dbReference type="PANTHER" id="PTHR45740:SF2">
    <property type="entry name" value="POLY [ADP-RIBOSE] POLYMERASE"/>
    <property type="match status" value="1"/>
</dbReference>
<organism evidence="4 5">
    <name type="scientific">Lymnaea stagnalis</name>
    <name type="common">Great pond snail</name>
    <name type="synonym">Helix stagnalis</name>
    <dbReference type="NCBI Taxonomy" id="6523"/>
    <lineage>
        <taxon>Eukaryota</taxon>
        <taxon>Metazoa</taxon>
        <taxon>Spiralia</taxon>
        <taxon>Lophotrochozoa</taxon>
        <taxon>Mollusca</taxon>
        <taxon>Gastropoda</taxon>
        <taxon>Heterobranchia</taxon>
        <taxon>Euthyneura</taxon>
        <taxon>Panpulmonata</taxon>
        <taxon>Hygrophila</taxon>
        <taxon>Lymnaeoidea</taxon>
        <taxon>Lymnaeidae</taxon>
        <taxon>Lymnaea</taxon>
    </lineage>
</organism>
<dbReference type="GO" id="GO:0005634">
    <property type="term" value="C:nucleus"/>
    <property type="evidence" value="ECO:0007669"/>
    <property type="project" value="TreeGrafter"/>
</dbReference>
<dbReference type="SUPFAM" id="SSF56399">
    <property type="entry name" value="ADP-ribosylation"/>
    <property type="match status" value="1"/>
</dbReference>
<reference evidence="4 5" key="1">
    <citation type="submission" date="2024-04" db="EMBL/GenBank/DDBJ databases">
        <authorList>
            <consortium name="Genoscope - CEA"/>
            <person name="William W."/>
        </authorList>
    </citation>
    <scope>NUCLEOTIDE SEQUENCE [LARGE SCALE GENOMIC DNA]</scope>
</reference>
<evidence type="ECO:0000259" key="3">
    <source>
        <dbReference type="PROSITE" id="PS51059"/>
    </source>
</evidence>
<dbReference type="InterPro" id="IPR051712">
    <property type="entry name" value="ARTD-AVP"/>
</dbReference>
<feature type="compositionally biased region" description="Basic residues" evidence="2">
    <location>
        <begin position="116"/>
        <end position="128"/>
    </location>
</feature>
<protein>
    <recommendedName>
        <fullName evidence="1">Poly [ADP-ribose] polymerase</fullName>
        <shortName evidence="1">PARP</shortName>
        <ecNumber evidence="1">2.4.2.-</ecNumber>
    </recommendedName>
</protein>
<feature type="region of interest" description="Disordered" evidence="2">
    <location>
        <begin position="216"/>
        <end position="239"/>
    </location>
</feature>
<dbReference type="AlphaFoldDB" id="A0AAV2HN29"/>
<dbReference type="EMBL" id="CAXITT010000192">
    <property type="protein sequence ID" value="CAL1535107.1"/>
    <property type="molecule type" value="Genomic_DNA"/>
</dbReference>